<dbReference type="Gene3D" id="3.40.50.1390">
    <property type="entry name" value="Resolvase, N-terminal catalytic domain"/>
    <property type="match status" value="1"/>
</dbReference>
<dbReference type="PROSITE" id="PS00397">
    <property type="entry name" value="RECOMBINASES_1"/>
    <property type="match status" value="1"/>
</dbReference>
<sequence length="221" mass="25339">MKIGYARVSTGDQNISSQIHLLEQAGCERIFQDQATGVNDKRPGLQEMLGMLRKDDIVIVYKIDRIFRSFKEMIKLVEFFNNNGVFFSSISQSHFDTSSANGRFILNMFAIFAEFERDLISDRTKEGLANARRRNQTLGRPKGIKPAKKIKYETALHFYKNKNIPIDTACENAGISKTTFYRVDAFYRVLESEKKTADPALKNQVNLLDQIEEIGKKKKIL</sequence>
<dbReference type="InterPro" id="IPR050639">
    <property type="entry name" value="SSR_resolvase"/>
</dbReference>
<dbReference type="InterPro" id="IPR006119">
    <property type="entry name" value="Resolv_N"/>
</dbReference>
<keyword evidence="10" id="KW-1185">Reference proteome</keyword>
<dbReference type="OrthoDB" id="9797501at2"/>
<evidence type="ECO:0000256" key="2">
    <source>
        <dbReference type="ARBA" id="ARBA00022908"/>
    </source>
</evidence>
<dbReference type="InterPro" id="IPR036162">
    <property type="entry name" value="Resolvase-like_N_sf"/>
</dbReference>
<organism evidence="9 10">
    <name type="scientific">Flavobacterium cupreum</name>
    <dbReference type="NCBI Taxonomy" id="2133766"/>
    <lineage>
        <taxon>Bacteria</taxon>
        <taxon>Pseudomonadati</taxon>
        <taxon>Bacteroidota</taxon>
        <taxon>Flavobacteriia</taxon>
        <taxon>Flavobacteriales</taxon>
        <taxon>Flavobacteriaceae</taxon>
        <taxon>Flavobacterium</taxon>
    </lineage>
</organism>
<dbReference type="EMBL" id="QWDM01000016">
    <property type="protein sequence ID" value="RUT68576.1"/>
    <property type="molecule type" value="Genomic_DNA"/>
</dbReference>
<dbReference type="PANTHER" id="PTHR30461">
    <property type="entry name" value="DNA-INVERTASE FROM LAMBDOID PROPHAGE"/>
    <property type="match status" value="1"/>
</dbReference>
<dbReference type="PANTHER" id="PTHR30461:SF2">
    <property type="entry name" value="SERINE RECOMBINASE PINE-RELATED"/>
    <property type="match status" value="1"/>
</dbReference>
<comment type="caution">
    <text evidence="9">The sequence shown here is derived from an EMBL/GenBank/DDBJ whole genome shotgun (WGS) entry which is preliminary data.</text>
</comment>
<protein>
    <submittedName>
        <fullName evidence="9">Recombinase family protein</fullName>
    </submittedName>
</protein>
<evidence type="ECO:0000256" key="4">
    <source>
        <dbReference type="ARBA" id="ARBA00023125"/>
    </source>
</evidence>
<evidence type="ECO:0000256" key="3">
    <source>
        <dbReference type="ARBA" id="ARBA00023100"/>
    </source>
</evidence>
<dbReference type="PROSITE" id="PS51736">
    <property type="entry name" value="RECOMBINASES_3"/>
    <property type="match status" value="1"/>
</dbReference>
<dbReference type="RefSeq" id="WP_127340239.1">
    <property type="nucleotide sequence ID" value="NZ_QWDM01000016.1"/>
</dbReference>
<evidence type="ECO:0000256" key="6">
    <source>
        <dbReference type="PIRSR" id="PIRSR606118-50"/>
    </source>
</evidence>
<dbReference type="CDD" id="cd03768">
    <property type="entry name" value="SR_ResInv"/>
    <property type="match status" value="1"/>
</dbReference>
<keyword evidence="2" id="KW-0229">DNA integration</keyword>
<keyword evidence="3" id="KW-0230">DNA invertase</keyword>
<evidence type="ECO:0000256" key="5">
    <source>
        <dbReference type="ARBA" id="ARBA00023172"/>
    </source>
</evidence>
<gene>
    <name evidence="9" type="ORF">D0817_20855</name>
</gene>
<evidence type="ECO:0000256" key="7">
    <source>
        <dbReference type="PROSITE-ProRule" id="PRU10137"/>
    </source>
</evidence>
<dbReference type="GO" id="GO:0000150">
    <property type="term" value="F:DNA strand exchange activity"/>
    <property type="evidence" value="ECO:0007669"/>
    <property type="project" value="UniProtKB-KW"/>
</dbReference>
<dbReference type="InterPro" id="IPR006118">
    <property type="entry name" value="Recombinase_CS"/>
</dbReference>
<feature type="active site" description="O-(5'-phospho-DNA)-serine intermediate" evidence="6 7">
    <location>
        <position position="9"/>
    </location>
</feature>
<reference evidence="10" key="1">
    <citation type="journal article" date="2019" name="Syst. Appl. Microbiol.">
        <title>Flavobacterium circumlabens sp. nov. and Flavobacterium cupreum sp. nov., two psychrotrophic species isolated from Antarctic environmental samples.</title>
        <authorList>
            <person name="Kralova S."/>
            <person name="Busse H.-J."/>
            <person name="Svec P."/>
            <person name="Maslanova I."/>
            <person name="Stankova E."/>
            <person name="Bartak M."/>
            <person name="Sedlacek I."/>
        </authorList>
    </citation>
    <scope>NUCLEOTIDE SEQUENCE [LARGE SCALE GENOMIC DNA]</scope>
    <source>
        <strain evidence="10">CCM 8825</strain>
    </source>
</reference>
<dbReference type="SMART" id="SM00857">
    <property type="entry name" value="Resolvase"/>
    <property type="match status" value="1"/>
</dbReference>
<dbReference type="GO" id="GO:0015074">
    <property type="term" value="P:DNA integration"/>
    <property type="evidence" value="ECO:0007669"/>
    <property type="project" value="UniProtKB-KW"/>
</dbReference>
<dbReference type="AlphaFoldDB" id="A0A434A2L3"/>
<keyword evidence="4" id="KW-0238">DNA-binding</keyword>
<evidence type="ECO:0000256" key="1">
    <source>
        <dbReference type="ARBA" id="ARBA00009913"/>
    </source>
</evidence>
<proteinExistence type="inferred from homology"/>
<dbReference type="Pfam" id="PF00239">
    <property type="entry name" value="Resolvase"/>
    <property type="match status" value="1"/>
</dbReference>
<dbReference type="SUPFAM" id="SSF53041">
    <property type="entry name" value="Resolvase-like"/>
    <property type="match status" value="1"/>
</dbReference>
<keyword evidence="5" id="KW-0233">DNA recombination</keyword>
<accession>A0A434A2L3</accession>
<dbReference type="FunFam" id="3.40.50.1390:FF:000001">
    <property type="entry name" value="DNA recombinase"/>
    <property type="match status" value="1"/>
</dbReference>
<name>A0A434A2L3_9FLAO</name>
<dbReference type="GO" id="GO:0003677">
    <property type="term" value="F:DNA binding"/>
    <property type="evidence" value="ECO:0007669"/>
    <property type="project" value="UniProtKB-KW"/>
</dbReference>
<evidence type="ECO:0000259" key="8">
    <source>
        <dbReference type="PROSITE" id="PS51736"/>
    </source>
</evidence>
<feature type="domain" description="Resolvase/invertase-type recombinase catalytic" evidence="8">
    <location>
        <begin position="1"/>
        <end position="135"/>
    </location>
</feature>
<comment type="similarity">
    <text evidence="1">Belongs to the site-specific recombinase resolvase family.</text>
</comment>
<evidence type="ECO:0000313" key="10">
    <source>
        <dbReference type="Proteomes" id="UP000288102"/>
    </source>
</evidence>
<dbReference type="Proteomes" id="UP000288102">
    <property type="component" value="Unassembled WGS sequence"/>
</dbReference>
<evidence type="ECO:0000313" key="9">
    <source>
        <dbReference type="EMBL" id="RUT68576.1"/>
    </source>
</evidence>